<dbReference type="InterPro" id="IPR041677">
    <property type="entry name" value="DNA2/NAM7_AAA_11"/>
</dbReference>
<dbReference type="Pfam" id="PF18741">
    <property type="entry name" value="MTES_1575"/>
    <property type="match status" value="1"/>
</dbReference>
<evidence type="ECO:0000256" key="2">
    <source>
        <dbReference type="ARBA" id="ARBA00022741"/>
    </source>
</evidence>
<keyword evidence="3" id="KW-0378">Hydrolase</keyword>
<dbReference type="Pfam" id="PF13086">
    <property type="entry name" value="AAA_11"/>
    <property type="match status" value="2"/>
</dbReference>
<keyword evidence="4" id="KW-0347">Helicase</keyword>
<evidence type="ECO:0000256" key="3">
    <source>
        <dbReference type="ARBA" id="ARBA00022801"/>
    </source>
</evidence>
<keyword evidence="5" id="KW-0067">ATP-binding</keyword>
<evidence type="ECO:0000259" key="8">
    <source>
        <dbReference type="Pfam" id="PF18741"/>
    </source>
</evidence>
<dbReference type="InterPro" id="IPR027417">
    <property type="entry name" value="P-loop_NTPase"/>
</dbReference>
<dbReference type="GO" id="GO:0016787">
    <property type="term" value="F:hydrolase activity"/>
    <property type="evidence" value="ECO:0007669"/>
    <property type="project" value="UniProtKB-KW"/>
</dbReference>
<sequence length="1542" mass="171409">MNVQQERLLAMLEYTKQTALLKKNPALHINQHKDFSSHESQLTSLPGVSVNIQEGDDEVWLRVERLQPTPPPEPLDKHLAAWLEFAANPAHEPTLKPSLSELQLINLGLYEQMEPSTCMQDTSCVQWPVVSLDDYEAQLAAQDLPALSSLLKTYLNQQWQPWIEREKGVRKSIALYSELFMLSQKMQGNLVDAALELVWGMGVAVQKQGTASLTYPLLTQAVELRLDDKTMALEVRPNSHDSRLELDIYAAQDNHGVAKLEAVGKQFLELQPSINPFELGSYAPLLRSAASMLDASGSYWPDHAATDERTLPKPTESLCVTDTWALLARPRASNLLVQDLARFEAVVASGDSEQVLPGALQALFLDPATENIDVALPHFRGLSTVSGSSHASAKPSELYFPKPYNDEQVQIIQMLEVHDGVVVQGPPGTGKTHTIANVICHYLASGKRVLVTSMKDPALAVLQEKLPEPIRPLAVSLLSSEADGMRQFDFAISKIAAEVTRIDRHAYGREIEQLSLQIDATHASLARIDQDIAVWARLNLDKIDLDGQLLSPVEVAEEVALHRQDCDWFPDTLTIEARHQAQFGNDSIVALRAARQAVGDDLVYLGKPLPALTGFPAPARLLQVHGDLQQLAQLQSQVASGHMPRLSVGADGMAQVADALHNLEQLRALMGAIAGAFEPWLANFQLYLRKPEHQDILGLFFALRDEVQAALQQRQLFLARPVSVPAQTENNAVVVEAVQNLSQGKKPFGLAGLFGKSAEKKILDAITIVSAPAASADDWRHVYAFLMYAKEARALVARWNALAPEMGLPTLENAVSSLLKAGEIVQLMAQLQHHIAQEQSVSAQVKALIPGWQKAGQVPMNPYMVDEAAAILSAHVTQHRLAQTWQVKEDILRSLDGSDGAITQQIRHFLTSTLGSAEVTDEQMQQQWSDCLQELRRLHGLVDHWQVIQTVTDLIRASGAVHWASQLEQQPFSGTVDLLLPDNWANVWRINRLGHYVDQIDGRKELKRLSRQRGEQEADLSNLYQQAITARTWLKLAENATPDVRAALEAYRTAIKKIGKGTGIRAGRFRQDARQASERANKAIPCWIMPHYRISESLPAQLGAFDLVIIDEASQSDLTALPAILRAKKVLIVGDDQQVSPDGVGLEEEKVKNLVGRFLHNQVDIFRPQMTPDRSMYDLFKVVFANSAVMLREHFRSVPPIIEYSKREFYKHELKPLRMPTRSERLDPPLVDVYVEDGFRSKEINLPEARFIVNEIKDIVANPAMAGRSIGVVSLIGSEQALRIMQMLGDELGEQLVTQFNITCGDARTFQGKERDIMFLSMIAAPGNAHAQTQAATAQRFNVAASRARDRMYLVRSIRGEELSQADVLRAKLIQHFQAPFLQNEQDLSSNRSKCESGFEREVFDILTSKGYRVIPQVPVGSYRIDMVVEGDNDSRLAIECDGDRYHGPEQWDADMRRQRILERAGWRFWRCFASTFVLHKEQVVAELIATLAELDIQPSAADTPVSSIHVESRTVRMGVEAAVAAVQTDKTAMSDADEQVA</sequence>
<dbReference type="RefSeq" id="WP_136407988.1">
    <property type="nucleotide sequence ID" value="NZ_SSWX01000043.1"/>
</dbReference>
<dbReference type="Gene3D" id="3.40.50.300">
    <property type="entry name" value="P-loop containing nucleotide triphosphate hydrolases"/>
    <property type="match status" value="3"/>
</dbReference>
<dbReference type="GO" id="GO:0043139">
    <property type="term" value="F:5'-3' DNA helicase activity"/>
    <property type="evidence" value="ECO:0007669"/>
    <property type="project" value="TreeGrafter"/>
</dbReference>
<dbReference type="GO" id="GO:0005524">
    <property type="term" value="F:ATP binding"/>
    <property type="evidence" value="ECO:0007669"/>
    <property type="project" value="UniProtKB-KW"/>
</dbReference>
<dbReference type="PANTHER" id="PTHR43788:SF8">
    <property type="entry name" value="DNA-BINDING PROTEIN SMUBP-2"/>
    <property type="match status" value="1"/>
</dbReference>
<feature type="domain" description="Restriction endonuclease type II-like" evidence="8">
    <location>
        <begin position="1399"/>
        <end position="1492"/>
    </location>
</feature>
<dbReference type="InterPro" id="IPR011335">
    <property type="entry name" value="Restrct_endonuc-II-like"/>
</dbReference>
<dbReference type="EMBL" id="SSWX01000043">
    <property type="protein sequence ID" value="THJ30484.1"/>
    <property type="molecule type" value="Genomic_DNA"/>
</dbReference>
<evidence type="ECO:0000256" key="5">
    <source>
        <dbReference type="ARBA" id="ARBA00022840"/>
    </source>
</evidence>
<reference evidence="9 10" key="1">
    <citation type="submission" date="2019-04" db="EMBL/GenBank/DDBJ databases">
        <title>Lampropedia sp YIM MLB12 draf genome.</title>
        <authorList>
            <person name="Wang Y.-X."/>
        </authorList>
    </citation>
    <scope>NUCLEOTIDE SEQUENCE [LARGE SCALE GENOMIC DNA]</scope>
    <source>
        <strain evidence="9 10">YIM MLB12</strain>
    </source>
</reference>
<gene>
    <name evidence="9" type="ORF">E8K88_17655</name>
</gene>
<feature type="domain" description="DNA2/NAM7 helicase-like C-terminal" evidence="7">
    <location>
        <begin position="1179"/>
        <end position="1355"/>
    </location>
</feature>
<comment type="similarity">
    <text evidence="1">Belongs to the DNA2/NAM7 helicase family.</text>
</comment>
<dbReference type="Gene3D" id="3.40.960.10">
    <property type="entry name" value="VSR Endonuclease"/>
    <property type="match status" value="1"/>
</dbReference>
<dbReference type="Pfam" id="PF13087">
    <property type="entry name" value="AAA_12"/>
    <property type="match status" value="1"/>
</dbReference>
<comment type="caution">
    <text evidence="9">The sequence shown here is derived from an EMBL/GenBank/DDBJ whole genome shotgun (WGS) entry which is preliminary data.</text>
</comment>
<dbReference type="Proteomes" id="UP000306236">
    <property type="component" value="Unassembled WGS sequence"/>
</dbReference>
<dbReference type="InterPro" id="IPR041679">
    <property type="entry name" value="DNA2/NAM7-like_C"/>
</dbReference>
<keyword evidence="2" id="KW-0547">Nucleotide-binding</keyword>
<dbReference type="InterPro" id="IPR047187">
    <property type="entry name" value="SF1_C_Upf1"/>
</dbReference>
<dbReference type="InterPro" id="IPR050534">
    <property type="entry name" value="Coronavir_polyprotein_1ab"/>
</dbReference>
<dbReference type="SUPFAM" id="SSF52980">
    <property type="entry name" value="Restriction endonuclease-like"/>
    <property type="match status" value="1"/>
</dbReference>
<feature type="domain" description="DNA2/NAM7 helicase helicase" evidence="6">
    <location>
        <begin position="404"/>
        <end position="468"/>
    </location>
</feature>
<evidence type="ECO:0000313" key="10">
    <source>
        <dbReference type="Proteomes" id="UP000306236"/>
    </source>
</evidence>
<dbReference type="SUPFAM" id="SSF52540">
    <property type="entry name" value="P-loop containing nucleoside triphosphate hydrolases"/>
    <property type="match status" value="1"/>
</dbReference>
<organism evidence="9 10">
    <name type="scientific">Lampropedia aestuarii</name>
    <dbReference type="NCBI Taxonomy" id="2562762"/>
    <lineage>
        <taxon>Bacteria</taxon>
        <taxon>Pseudomonadati</taxon>
        <taxon>Pseudomonadota</taxon>
        <taxon>Betaproteobacteria</taxon>
        <taxon>Burkholderiales</taxon>
        <taxon>Comamonadaceae</taxon>
        <taxon>Lampropedia</taxon>
    </lineage>
</organism>
<evidence type="ECO:0000256" key="1">
    <source>
        <dbReference type="ARBA" id="ARBA00007913"/>
    </source>
</evidence>
<protein>
    <submittedName>
        <fullName evidence="9">DUF559 domain-containing protein</fullName>
    </submittedName>
</protein>
<keyword evidence="10" id="KW-1185">Reference proteome</keyword>
<evidence type="ECO:0000256" key="4">
    <source>
        <dbReference type="ARBA" id="ARBA00022806"/>
    </source>
</evidence>
<proteinExistence type="inferred from homology"/>
<dbReference type="CDD" id="cd18808">
    <property type="entry name" value="SF1_C_Upf1"/>
    <property type="match status" value="1"/>
</dbReference>
<dbReference type="PANTHER" id="PTHR43788">
    <property type="entry name" value="DNA2/NAM7 HELICASE FAMILY MEMBER"/>
    <property type="match status" value="1"/>
</dbReference>
<dbReference type="InterPro" id="IPR049468">
    <property type="entry name" value="Restrct_endonuc-II-like_dom"/>
</dbReference>
<feature type="domain" description="DNA2/NAM7 helicase helicase" evidence="6">
    <location>
        <begin position="1101"/>
        <end position="1141"/>
    </location>
</feature>
<name>A0A4S5BE08_9BURK</name>
<evidence type="ECO:0000259" key="7">
    <source>
        <dbReference type="Pfam" id="PF13087"/>
    </source>
</evidence>
<accession>A0A4S5BE08</accession>
<evidence type="ECO:0000313" key="9">
    <source>
        <dbReference type="EMBL" id="THJ30484.1"/>
    </source>
</evidence>
<evidence type="ECO:0000259" key="6">
    <source>
        <dbReference type="Pfam" id="PF13086"/>
    </source>
</evidence>
<dbReference type="OrthoDB" id="9757917at2"/>